<comment type="caution">
    <text evidence="2">The sequence shown here is derived from an EMBL/GenBank/DDBJ whole genome shotgun (WGS) entry which is preliminary data.</text>
</comment>
<proteinExistence type="predicted"/>
<organism evidence="2 3">
    <name type="scientific">Yinghuangia aomiensis</name>
    <dbReference type="NCBI Taxonomy" id="676205"/>
    <lineage>
        <taxon>Bacteria</taxon>
        <taxon>Bacillati</taxon>
        <taxon>Actinomycetota</taxon>
        <taxon>Actinomycetes</taxon>
        <taxon>Kitasatosporales</taxon>
        <taxon>Streptomycetaceae</taxon>
        <taxon>Yinghuangia</taxon>
    </lineage>
</organism>
<gene>
    <name evidence="2" type="ORF">GCM10023205_73700</name>
</gene>
<feature type="compositionally biased region" description="Pro residues" evidence="1">
    <location>
        <begin position="182"/>
        <end position="191"/>
    </location>
</feature>
<evidence type="ECO:0000313" key="2">
    <source>
        <dbReference type="EMBL" id="GAA4991102.1"/>
    </source>
</evidence>
<keyword evidence="3" id="KW-1185">Reference proteome</keyword>
<feature type="region of interest" description="Disordered" evidence="1">
    <location>
        <begin position="169"/>
        <end position="206"/>
    </location>
</feature>
<evidence type="ECO:0000256" key="1">
    <source>
        <dbReference type="SAM" id="MobiDB-lite"/>
    </source>
</evidence>
<reference evidence="3" key="1">
    <citation type="journal article" date="2019" name="Int. J. Syst. Evol. Microbiol.">
        <title>The Global Catalogue of Microorganisms (GCM) 10K type strain sequencing project: providing services to taxonomists for standard genome sequencing and annotation.</title>
        <authorList>
            <consortium name="The Broad Institute Genomics Platform"/>
            <consortium name="The Broad Institute Genome Sequencing Center for Infectious Disease"/>
            <person name="Wu L."/>
            <person name="Ma J."/>
        </authorList>
    </citation>
    <scope>NUCLEOTIDE SEQUENCE [LARGE SCALE GENOMIC DNA]</scope>
    <source>
        <strain evidence="3">JCM 17986</strain>
    </source>
</reference>
<accession>A0ABP9I9E1</accession>
<dbReference type="EMBL" id="BAABHS010000042">
    <property type="protein sequence ID" value="GAA4991102.1"/>
    <property type="molecule type" value="Genomic_DNA"/>
</dbReference>
<sequence length="206" mass="20549">MGRAEVLVEEFGDGWVADRERVEFGAEGAQAPEGGSGAFHGVAATPDRSQDLPESAAALGVPFRARVSPALNRGFRSPGDQARAAGRGEGDALSDAHGVVVPAGGDAATDDDVAAAGVADGGGHSEIPYERRELPFGGGSGGNAEPGCAAECDQAGPAAKVVLAGSRTIHRSRTVRGTGPMPVDPGTPWPPLLSGMPPGAVHAGTE</sequence>
<dbReference type="Proteomes" id="UP001500466">
    <property type="component" value="Unassembled WGS sequence"/>
</dbReference>
<feature type="region of interest" description="Disordered" evidence="1">
    <location>
        <begin position="72"/>
        <end position="97"/>
    </location>
</feature>
<protein>
    <submittedName>
        <fullName evidence="2">Uncharacterized protein</fullName>
    </submittedName>
</protein>
<name>A0ABP9I9E1_9ACTN</name>
<evidence type="ECO:0000313" key="3">
    <source>
        <dbReference type="Proteomes" id="UP001500466"/>
    </source>
</evidence>